<name>A0A9D2QHS5_9CORY</name>
<proteinExistence type="inferred from homology"/>
<keyword evidence="5 9" id="KW-0064">Aspartyl protease</keyword>
<evidence type="ECO:0000256" key="5">
    <source>
        <dbReference type="ARBA" id="ARBA00022750"/>
    </source>
</evidence>
<keyword evidence="2 9" id="KW-1003">Cell membrane</keyword>
<protein>
    <recommendedName>
        <fullName evidence="9">Lipoprotein signal peptidase</fullName>
        <ecNumber evidence="9">3.4.23.36</ecNumber>
    </recommendedName>
    <alternativeName>
        <fullName evidence="9">Prolipoprotein signal peptidase</fullName>
    </alternativeName>
    <alternativeName>
        <fullName evidence="9">Signal peptidase II</fullName>
        <shortName evidence="9">SPase II</shortName>
    </alternativeName>
</protein>
<feature type="transmembrane region" description="Helical" evidence="9">
    <location>
        <begin position="93"/>
        <end position="113"/>
    </location>
</feature>
<evidence type="ECO:0000256" key="7">
    <source>
        <dbReference type="ARBA" id="ARBA00022989"/>
    </source>
</evidence>
<evidence type="ECO:0000256" key="8">
    <source>
        <dbReference type="ARBA" id="ARBA00023136"/>
    </source>
</evidence>
<keyword evidence="4 9" id="KW-0812">Transmembrane</keyword>
<comment type="function">
    <text evidence="9">This protein specifically catalyzes the removal of signal peptides from prolipoproteins.</text>
</comment>
<dbReference type="PRINTS" id="PR00781">
    <property type="entry name" value="LIPOSIGPTASE"/>
</dbReference>
<comment type="pathway">
    <text evidence="9">Protein modification; lipoprotein biosynthesis (signal peptide cleavage).</text>
</comment>
<dbReference type="PANTHER" id="PTHR33695">
    <property type="entry name" value="LIPOPROTEIN SIGNAL PEPTIDASE"/>
    <property type="match status" value="1"/>
</dbReference>
<gene>
    <name evidence="9 11" type="primary">lspA</name>
    <name evidence="11" type="ORF">H9751_12270</name>
</gene>
<reference evidence="11" key="1">
    <citation type="journal article" date="2021" name="PeerJ">
        <title>Extensive microbial diversity within the chicken gut microbiome revealed by metagenomics and culture.</title>
        <authorList>
            <person name="Gilroy R."/>
            <person name="Ravi A."/>
            <person name="Getino M."/>
            <person name="Pursley I."/>
            <person name="Horton D.L."/>
            <person name="Alikhan N.F."/>
            <person name="Baker D."/>
            <person name="Gharbi K."/>
            <person name="Hall N."/>
            <person name="Watson M."/>
            <person name="Adriaenssens E.M."/>
            <person name="Foster-Nyarko E."/>
            <person name="Jarju S."/>
            <person name="Secka A."/>
            <person name="Antonio M."/>
            <person name="Oren A."/>
            <person name="Chaudhuri R.R."/>
            <person name="La Ragione R."/>
            <person name="Hildebrand F."/>
            <person name="Pallen M.J."/>
        </authorList>
    </citation>
    <scope>NUCLEOTIDE SEQUENCE</scope>
    <source>
        <strain evidence="11">ChiHjej13B12-4958</strain>
    </source>
</reference>
<keyword evidence="7 9" id="KW-1133">Transmembrane helix</keyword>
<feature type="transmembrane region" description="Helical" evidence="9">
    <location>
        <begin position="133"/>
        <end position="155"/>
    </location>
</feature>
<dbReference type="AlphaFoldDB" id="A0A9D2QHS5"/>
<keyword evidence="8 9" id="KW-0472">Membrane</keyword>
<evidence type="ECO:0000256" key="4">
    <source>
        <dbReference type="ARBA" id="ARBA00022692"/>
    </source>
</evidence>
<evidence type="ECO:0000256" key="6">
    <source>
        <dbReference type="ARBA" id="ARBA00022801"/>
    </source>
</evidence>
<evidence type="ECO:0000256" key="2">
    <source>
        <dbReference type="ARBA" id="ARBA00022475"/>
    </source>
</evidence>
<evidence type="ECO:0000256" key="3">
    <source>
        <dbReference type="ARBA" id="ARBA00022670"/>
    </source>
</evidence>
<dbReference type="Proteomes" id="UP000823858">
    <property type="component" value="Unassembled WGS sequence"/>
</dbReference>
<dbReference type="GO" id="GO:0004190">
    <property type="term" value="F:aspartic-type endopeptidase activity"/>
    <property type="evidence" value="ECO:0007669"/>
    <property type="project" value="UniProtKB-UniRule"/>
</dbReference>
<evidence type="ECO:0000313" key="12">
    <source>
        <dbReference type="Proteomes" id="UP000823858"/>
    </source>
</evidence>
<evidence type="ECO:0000313" key="11">
    <source>
        <dbReference type="EMBL" id="HJC86287.1"/>
    </source>
</evidence>
<dbReference type="GO" id="GO:0005886">
    <property type="term" value="C:plasma membrane"/>
    <property type="evidence" value="ECO:0007669"/>
    <property type="project" value="UniProtKB-SubCell"/>
</dbReference>
<feature type="active site" evidence="9">
    <location>
        <position position="125"/>
    </location>
</feature>
<sequence length="174" mass="18810">MVVVTAAKVRPWALIPLAVIVVLDQLTKWLVVENLEPATAYPVIGDFARLYLIRNSGAAFSMGEDATIIFSIIQIIAVVVCVVLAFRVRNPWAIASVAMIGGGAAGNLIDRIFRYPGSLQGHVVDFVSIGNFAIFNVADSAITVGVVVYLVYALIIEPKQLKQQENEQQEVQGA</sequence>
<dbReference type="EMBL" id="DWVP01000024">
    <property type="protein sequence ID" value="HJC86287.1"/>
    <property type="molecule type" value="Genomic_DNA"/>
</dbReference>
<feature type="transmembrane region" description="Helical" evidence="9">
    <location>
        <begin position="66"/>
        <end position="86"/>
    </location>
</feature>
<dbReference type="GO" id="GO:0006508">
    <property type="term" value="P:proteolysis"/>
    <property type="evidence" value="ECO:0007669"/>
    <property type="project" value="UniProtKB-KW"/>
</dbReference>
<comment type="similarity">
    <text evidence="1 9 10">Belongs to the peptidase A8 family.</text>
</comment>
<feature type="active site" evidence="9">
    <location>
        <position position="139"/>
    </location>
</feature>
<organism evidence="11 12">
    <name type="scientific">Candidatus Corynebacterium faecigallinarum</name>
    <dbReference type="NCBI Taxonomy" id="2838528"/>
    <lineage>
        <taxon>Bacteria</taxon>
        <taxon>Bacillati</taxon>
        <taxon>Actinomycetota</taxon>
        <taxon>Actinomycetes</taxon>
        <taxon>Mycobacteriales</taxon>
        <taxon>Corynebacteriaceae</taxon>
        <taxon>Corynebacterium</taxon>
    </lineage>
</organism>
<accession>A0A9D2QHS5</accession>
<comment type="catalytic activity">
    <reaction evidence="9">
        <text>Release of signal peptides from bacterial membrane prolipoproteins. Hydrolyzes -Xaa-Yaa-Zaa-|-(S,diacylglyceryl)Cys-, in which Xaa is hydrophobic (preferably Leu), and Yaa (Ala or Ser) and Zaa (Gly or Ala) have small, neutral side chains.</text>
        <dbReference type="EC" id="3.4.23.36"/>
    </reaction>
</comment>
<evidence type="ECO:0000256" key="9">
    <source>
        <dbReference type="HAMAP-Rule" id="MF_00161"/>
    </source>
</evidence>
<evidence type="ECO:0000256" key="10">
    <source>
        <dbReference type="RuleBase" id="RU004181"/>
    </source>
</evidence>
<dbReference type="InterPro" id="IPR001872">
    <property type="entry name" value="Peptidase_A8"/>
</dbReference>
<comment type="caution">
    <text evidence="11">The sequence shown here is derived from an EMBL/GenBank/DDBJ whole genome shotgun (WGS) entry which is preliminary data.</text>
</comment>
<reference evidence="11" key="2">
    <citation type="submission" date="2021-04" db="EMBL/GenBank/DDBJ databases">
        <authorList>
            <person name="Gilroy R."/>
        </authorList>
    </citation>
    <scope>NUCLEOTIDE SEQUENCE</scope>
    <source>
        <strain evidence="11">ChiHjej13B12-4958</strain>
    </source>
</reference>
<evidence type="ECO:0000256" key="1">
    <source>
        <dbReference type="ARBA" id="ARBA00006139"/>
    </source>
</evidence>
<dbReference type="NCBIfam" id="TIGR00077">
    <property type="entry name" value="lspA"/>
    <property type="match status" value="1"/>
</dbReference>
<feature type="transmembrane region" description="Helical" evidence="9">
    <location>
        <begin position="12"/>
        <end position="31"/>
    </location>
</feature>
<keyword evidence="3 9" id="KW-0645">Protease</keyword>
<dbReference type="Pfam" id="PF01252">
    <property type="entry name" value="Peptidase_A8"/>
    <property type="match status" value="1"/>
</dbReference>
<dbReference type="PANTHER" id="PTHR33695:SF1">
    <property type="entry name" value="LIPOPROTEIN SIGNAL PEPTIDASE"/>
    <property type="match status" value="1"/>
</dbReference>
<dbReference type="HAMAP" id="MF_00161">
    <property type="entry name" value="LspA"/>
    <property type="match status" value="1"/>
</dbReference>
<keyword evidence="6 9" id="KW-0378">Hydrolase</keyword>
<dbReference type="EC" id="3.4.23.36" evidence="9"/>
<comment type="subcellular location">
    <subcellularLocation>
        <location evidence="9">Cell membrane</location>
        <topology evidence="9">Multi-pass membrane protein</topology>
    </subcellularLocation>
</comment>